<accession>F4RTD6</accession>
<comment type="similarity">
    <text evidence="2">Belongs to the RRP1 family.</text>
</comment>
<feature type="region of interest" description="Disordered" evidence="5">
    <location>
        <begin position="1"/>
        <end position="42"/>
    </location>
</feature>
<comment type="subcellular location">
    <subcellularLocation>
        <location evidence="1">Nucleus</location>
    </subcellularLocation>
</comment>
<dbReference type="Proteomes" id="UP000001072">
    <property type="component" value="Unassembled WGS sequence"/>
</dbReference>
<dbReference type="GO" id="GO:0030688">
    <property type="term" value="C:preribosome, small subunit precursor"/>
    <property type="evidence" value="ECO:0007669"/>
    <property type="project" value="InterPro"/>
</dbReference>
<dbReference type="InParanoid" id="F4RTD6"/>
<keyword evidence="7" id="KW-1185">Reference proteome</keyword>
<proteinExistence type="inferred from homology"/>
<dbReference type="InterPro" id="IPR010301">
    <property type="entry name" value="RRP1"/>
</dbReference>
<dbReference type="STRING" id="747676.F4RTD6"/>
<feature type="compositionally biased region" description="Basic and acidic residues" evidence="5">
    <location>
        <begin position="1"/>
        <end position="28"/>
    </location>
</feature>
<organism evidence="7">
    <name type="scientific">Melampsora larici-populina (strain 98AG31 / pathotype 3-4-7)</name>
    <name type="common">Poplar leaf rust fungus</name>
    <dbReference type="NCBI Taxonomy" id="747676"/>
    <lineage>
        <taxon>Eukaryota</taxon>
        <taxon>Fungi</taxon>
        <taxon>Dikarya</taxon>
        <taxon>Basidiomycota</taxon>
        <taxon>Pucciniomycotina</taxon>
        <taxon>Pucciniomycetes</taxon>
        <taxon>Pucciniales</taxon>
        <taxon>Melampsoraceae</taxon>
        <taxon>Melampsora</taxon>
    </lineage>
</organism>
<dbReference type="RefSeq" id="XP_007412489.1">
    <property type="nucleotide sequence ID" value="XM_007412427.1"/>
</dbReference>
<evidence type="ECO:0000256" key="1">
    <source>
        <dbReference type="ARBA" id="ARBA00004123"/>
    </source>
</evidence>
<dbReference type="OrthoDB" id="2019504at2759"/>
<evidence type="ECO:0000313" key="6">
    <source>
        <dbReference type="EMBL" id="EGG04360.1"/>
    </source>
</evidence>
<keyword evidence="4" id="KW-0539">Nucleus</keyword>
<reference evidence="7" key="1">
    <citation type="journal article" date="2011" name="Proc. Natl. Acad. Sci. U.S.A.">
        <title>Obligate biotrophy features unraveled by the genomic analysis of rust fungi.</title>
        <authorList>
            <person name="Duplessis S."/>
            <person name="Cuomo C.A."/>
            <person name="Lin Y.-C."/>
            <person name="Aerts A."/>
            <person name="Tisserant E."/>
            <person name="Veneault-Fourrey C."/>
            <person name="Joly D.L."/>
            <person name="Hacquard S."/>
            <person name="Amselem J."/>
            <person name="Cantarel B.L."/>
            <person name="Chiu R."/>
            <person name="Coutinho P.M."/>
            <person name="Feau N."/>
            <person name="Field M."/>
            <person name="Frey P."/>
            <person name="Gelhaye E."/>
            <person name="Goldberg J."/>
            <person name="Grabherr M.G."/>
            <person name="Kodira C.D."/>
            <person name="Kohler A."/>
            <person name="Kuees U."/>
            <person name="Lindquist E.A."/>
            <person name="Lucas S.M."/>
            <person name="Mago R."/>
            <person name="Mauceli E."/>
            <person name="Morin E."/>
            <person name="Murat C."/>
            <person name="Pangilinan J.L."/>
            <person name="Park R."/>
            <person name="Pearson M."/>
            <person name="Quesneville H."/>
            <person name="Rouhier N."/>
            <person name="Sakthikumar S."/>
            <person name="Salamov A.A."/>
            <person name="Schmutz J."/>
            <person name="Selles B."/>
            <person name="Shapiro H."/>
            <person name="Tanguay P."/>
            <person name="Tuskan G.A."/>
            <person name="Henrissat B."/>
            <person name="Van de Peer Y."/>
            <person name="Rouze P."/>
            <person name="Ellis J.G."/>
            <person name="Dodds P.N."/>
            <person name="Schein J.E."/>
            <person name="Zhong S."/>
            <person name="Hamelin R.C."/>
            <person name="Grigoriev I.V."/>
            <person name="Szabo L.J."/>
            <person name="Martin F."/>
        </authorList>
    </citation>
    <scope>NUCLEOTIDE SEQUENCE [LARGE SCALE GENOMIC DNA]</scope>
    <source>
        <strain evidence="7">98AG31 / pathotype 3-4-7</strain>
    </source>
</reference>
<dbReference type="VEuPathDB" id="FungiDB:MELLADRAFT_89447"/>
<dbReference type="PANTHER" id="PTHR13026">
    <property type="entry name" value="NNP-1 PROTEIN NOVEL NUCLEAR PROTEIN 1 NOP52"/>
    <property type="match status" value="1"/>
</dbReference>
<dbReference type="GO" id="GO:0006364">
    <property type="term" value="P:rRNA processing"/>
    <property type="evidence" value="ECO:0007669"/>
    <property type="project" value="UniProtKB-KW"/>
</dbReference>
<dbReference type="PANTHER" id="PTHR13026:SF0">
    <property type="entry name" value="RIBOSOMAL RNA PROCESSING 1B"/>
    <property type="match status" value="1"/>
</dbReference>
<dbReference type="HOGENOM" id="CLU_022876_1_0_1"/>
<evidence type="ECO:0000256" key="5">
    <source>
        <dbReference type="SAM" id="MobiDB-lite"/>
    </source>
</evidence>
<dbReference type="AlphaFoldDB" id="F4RTD6"/>
<dbReference type="GeneID" id="18935194"/>
<keyword evidence="3" id="KW-0698">rRNA processing</keyword>
<evidence type="ECO:0000256" key="4">
    <source>
        <dbReference type="ARBA" id="ARBA00023242"/>
    </source>
</evidence>
<dbReference type="eggNOG" id="KOG3911">
    <property type="taxonomic scope" value="Eukaryota"/>
</dbReference>
<dbReference type="Pfam" id="PF05997">
    <property type="entry name" value="Nop52"/>
    <property type="match status" value="1"/>
</dbReference>
<sequence length="397" mass="45406">MKDTRSNENQLKRKSNESSIKKSSENLKRNKTSSSKSKVQASLKGDTIPLGKFLASNDKSTRDRAVAALRTFISNSDQTPNDLFSIIEFDNEDWNSHTSIDDARLDNLSMSKLYKGLFYCYWMSDKPLIQQQLANELSDLCLVYRPNPLGSSTAFNQIQTTKGALRFWKAFWVAIRAEWHGIDRHRIDKYLLLCRRFLGVGLRLLQRVHWNQKAIEEWSEILQETVLNVSDPTNPMSLAYHFCDIFLEELNKTLQPISSSNESESESEIETESLRAPINSLLSPFLYALSNSRPGIAIFQKIIETILIPLFENFEAHLTTDERFIPSSSTIIIFDSFSTQLCLSNQSSINDLKLIRSQVLKSIFQTGAQKDCLEVNRKKLYAFWASKGGTNEDEDED</sequence>
<evidence type="ECO:0000256" key="3">
    <source>
        <dbReference type="ARBA" id="ARBA00022552"/>
    </source>
</evidence>
<dbReference type="GO" id="GO:0005634">
    <property type="term" value="C:nucleus"/>
    <property type="evidence" value="ECO:0007669"/>
    <property type="project" value="UniProtKB-SubCell"/>
</dbReference>
<dbReference type="KEGG" id="mlr:MELLADRAFT_89447"/>
<gene>
    <name evidence="6" type="ORF">MELLADRAFT_89447</name>
</gene>
<dbReference type="EMBL" id="GL883119">
    <property type="protein sequence ID" value="EGG04360.1"/>
    <property type="molecule type" value="Genomic_DNA"/>
</dbReference>
<evidence type="ECO:0000256" key="2">
    <source>
        <dbReference type="ARBA" id="ARBA00006374"/>
    </source>
</evidence>
<dbReference type="FunCoup" id="F4RTD6">
    <property type="interactions" value="21"/>
</dbReference>
<protein>
    <submittedName>
        <fullName evidence="6">Uncharacterized protein</fullName>
    </submittedName>
</protein>
<evidence type="ECO:0000313" key="7">
    <source>
        <dbReference type="Proteomes" id="UP000001072"/>
    </source>
</evidence>
<name>F4RTD6_MELLP</name>